<feature type="region of interest" description="Disordered" evidence="1">
    <location>
        <begin position="1"/>
        <end position="21"/>
    </location>
</feature>
<organism evidence="2 3">
    <name type="scientific">Ophiocordyceps sinensis (strain Co18 / CGMCC 3.14243)</name>
    <name type="common">Yarsagumba caterpillar fungus</name>
    <name type="synonym">Hirsutella sinensis</name>
    <dbReference type="NCBI Taxonomy" id="911162"/>
    <lineage>
        <taxon>Eukaryota</taxon>
        <taxon>Fungi</taxon>
        <taxon>Dikarya</taxon>
        <taxon>Ascomycota</taxon>
        <taxon>Pezizomycotina</taxon>
        <taxon>Sordariomycetes</taxon>
        <taxon>Hypocreomycetidae</taxon>
        <taxon>Hypocreales</taxon>
        <taxon>Ophiocordycipitaceae</taxon>
        <taxon>Ophiocordyceps</taxon>
    </lineage>
</organism>
<gene>
    <name evidence="2" type="ORF">OCS_04805</name>
</gene>
<evidence type="ECO:0000256" key="1">
    <source>
        <dbReference type="SAM" id="MobiDB-lite"/>
    </source>
</evidence>
<evidence type="ECO:0000313" key="3">
    <source>
        <dbReference type="Proteomes" id="UP000019374"/>
    </source>
</evidence>
<dbReference type="HOGENOM" id="CLU_1496676_0_0_1"/>
<name>T5AA61_OPHSC</name>
<protein>
    <submittedName>
        <fullName evidence="2">Uncharacterized protein</fullName>
    </submittedName>
</protein>
<dbReference type="Proteomes" id="UP000019374">
    <property type="component" value="Unassembled WGS sequence"/>
</dbReference>
<sequence>MEPSFSADPGSSFEDGSDSRPTIVSHFGLLDDIVTPERPRAPLAAYTTSNALIGRDFFSPSQSPSPSRPGSQSSFSSEPLSSPVPVDYHSYSLPLEDCSPRQLPESTWIQPGYSEAAGRYVYLENKAEYDSSYPDPNSSSGFEHRPYGTWGSPRDRALHLAAEWEEAERGRMQNSVSYYR</sequence>
<accession>T5AA61</accession>
<feature type="compositionally biased region" description="Low complexity" evidence="1">
    <location>
        <begin position="59"/>
        <end position="82"/>
    </location>
</feature>
<reference evidence="2 3" key="1">
    <citation type="journal article" date="2013" name="Chin. Sci. Bull.">
        <title>Genome survey uncovers the secrets of sex and lifestyle in caterpillar fungus.</title>
        <authorList>
            <person name="Hu X."/>
            <person name="Zhang Y."/>
            <person name="Xiao G."/>
            <person name="Zheng P."/>
            <person name="Xia Y."/>
            <person name="Zhang X."/>
            <person name="St Leger R.J."/>
            <person name="Liu X."/>
            <person name="Wang C."/>
        </authorList>
    </citation>
    <scope>NUCLEOTIDE SEQUENCE [LARGE SCALE GENOMIC DNA]</scope>
    <source>
        <strain evidence="3">Co18 / CGMCC 3.14243</strain>
        <tissue evidence="2">Fruit-body</tissue>
    </source>
</reference>
<feature type="region of interest" description="Disordered" evidence="1">
    <location>
        <begin position="55"/>
        <end position="82"/>
    </location>
</feature>
<proteinExistence type="predicted"/>
<evidence type="ECO:0000313" key="2">
    <source>
        <dbReference type="EMBL" id="EQK99478.1"/>
    </source>
</evidence>
<dbReference type="EMBL" id="KE653316">
    <property type="protein sequence ID" value="EQK99478.1"/>
    <property type="molecule type" value="Genomic_DNA"/>
</dbReference>
<dbReference type="AlphaFoldDB" id="T5AA61"/>